<sequence>MLRCWYRTHRLPDSVSFVSMLRDSRSQAYVTRLSLPKPFGLRVANLMAELSIDPTRVYSFQLPRRHMTLAVAALYVKSIHPSILLAVQEFTAGAT</sequence>
<name>A0A5B7J0F0_PORTR</name>
<comment type="caution">
    <text evidence="1">The sequence shown here is derived from an EMBL/GenBank/DDBJ whole genome shotgun (WGS) entry which is preliminary data.</text>
</comment>
<reference evidence="1 2" key="1">
    <citation type="submission" date="2019-05" db="EMBL/GenBank/DDBJ databases">
        <title>Another draft genome of Portunus trituberculatus and its Hox gene families provides insights of decapod evolution.</title>
        <authorList>
            <person name="Jeong J.-H."/>
            <person name="Song I."/>
            <person name="Kim S."/>
            <person name="Choi T."/>
            <person name="Kim D."/>
            <person name="Ryu S."/>
            <person name="Kim W."/>
        </authorList>
    </citation>
    <scope>NUCLEOTIDE SEQUENCE [LARGE SCALE GENOMIC DNA]</scope>
    <source>
        <tissue evidence="1">Muscle</tissue>
    </source>
</reference>
<proteinExistence type="predicted"/>
<organism evidence="1 2">
    <name type="scientific">Portunus trituberculatus</name>
    <name type="common">Swimming crab</name>
    <name type="synonym">Neptunus trituberculatus</name>
    <dbReference type="NCBI Taxonomy" id="210409"/>
    <lineage>
        <taxon>Eukaryota</taxon>
        <taxon>Metazoa</taxon>
        <taxon>Ecdysozoa</taxon>
        <taxon>Arthropoda</taxon>
        <taxon>Crustacea</taxon>
        <taxon>Multicrustacea</taxon>
        <taxon>Malacostraca</taxon>
        <taxon>Eumalacostraca</taxon>
        <taxon>Eucarida</taxon>
        <taxon>Decapoda</taxon>
        <taxon>Pleocyemata</taxon>
        <taxon>Brachyura</taxon>
        <taxon>Eubrachyura</taxon>
        <taxon>Portunoidea</taxon>
        <taxon>Portunidae</taxon>
        <taxon>Portuninae</taxon>
        <taxon>Portunus</taxon>
    </lineage>
</organism>
<dbReference type="AlphaFoldDB" id="A0A5B7J0F0"/>
<dbReference type="Proteomes" id="UP000324222">
    <property type="component" value="Unassembled WGS sequence"/>
</dbReference>
<keyword evidence="2" id="KW-1185">Reference proteome</keyword>
<gene>
    <name evidence="1" type="ORF">E2C01_080750</name>
</gene>
<dbReference type="EMBL" id="VSRR010070049">
    <property type="protein sequence ID" value="MPC85944.1"/>
    <property type="molecule type" value="Genomic_DNA"/>
</dbReference>
<protein>
    <submittedName>
        <fullName evidence="1">Uncharacterized protein</fullName>
    </submittedName>
</protein>
<accession>A0A5B7J0F0</accession>
<evidence type="ECO:0000313" key="2">
    <source>
        <dbReference type="Proteomes" id="UP000324222"/>
    </source>
</evidence>
<evidence type="ECO:0000313" key="1">
    <source>
        <dbReference type="EMBL" id="MPC85944.1"/>
    </source>
</evidence>